<keyword evidence="6" id="KW-0482">Metalloprotease</keyword>
<evidence type="ECO:0000256" key="2">
    <source>
        <dbReference type="ARBA" id="ARBA00022670"/>
    </source>
</evidence>
<evidence type="ECO:0000256" key="7">
    <source>
        <dbReference type="SAM" id="Phobius"/>
    </source>
</evidence>
<comment type="cofactor">
    <cofactor evidence="1">
        <name>Zn(2+)</name>
        <dbReference type="ChEBI" id="CHEBI:29105"/>
    </cofactor>
</comment>
<evidence type="ECO:0000313" key="9">
    <source>
        <dbReference type="EMBL" id="PZX50473.1"/>
    </source>
</evidence>
<name>A0A2W7QPP1_9BACT</name>
<keyword evidence="2 9" id="KW-0645">Protease</keyword>
<dbReference type="InterPro" id="IPR051156">
    <property type="entry name" value="Mito/Outer_Membr_Metalloprot"/>
</dbReference>
<keyword evidence="4" id="KW-0378">Hydrolase</keyword>
<dbReference type="CDD" id="cd07333">
    <property type="entry name" value="M48C_bepA_like"/>
    <property type="match status" value="1"/>
</dbReference>
<keyword evidence="3" id="KW-0479">Metal-binding</keyword>
<evidence type="ECO:0000259" key="8">
    <source>
        <dbReference type="Pfam" id="PF01435"/>
    </source>
</evidence>
<dbReference type="GO" id="GO:0046872">
    <property type="term" value="F:metal ion binding"/>
    <property type="evidence" value="ECO:0007669"/>
    <property type="project" value="UniProtKB-KW"/>
</dbReference>
<organism evidence="9 10">
    <name type="scientific">Algoriphagus ratkowskyi</name>
    <dbReference type="NCBI Taxonomy" id="57028"/>
    <lineage>
        <taxon>Bacteria</taxon>
        <taxon>Pseudomonadati</taxon>
        <taxon>Bacteroidota</taxon>
        <taxon>Cytophagia</taxon>
        <taxon>Cytophagales</taxon>
        <taxon>Cyclobacteriaceae</taxon>
        <taxon>Algoriphagus</taxon>
    </lineage>
</organism>
<sequence>MERTYSSLGKEVERYFPYALQINHSTFDLMKTFKDFLKLFSVMLILSLSACAINPVTGKKQIVLMSEAQEIAMGQQSDPEIVAFFGLYEDPQLQEFITAKGKEMAAISHRPKLAYEFKIVDSPVINAFAVPGGYVYFTRGIMAHFNNEAEFAGVLGHEIGHVTARHSVIQQRNQLFGQLGLIAGIIFVPELGQFMDPLSQGMQLALLKFGRDAERQSDKLGVEYSSQIGYDATEMADFFETLERQQENSGAGEIPPFLSTHPSPEERNATVEKMALDWQQKSKMSEFAVNRDSYLKKIDGLVVGEDPKQGFVENSTFYHPVLKIQFPIPATWAHQNTPQQFQMAPKTGDAVMMLTLAPGASLEEASNAVLQNYKLTLVESKKETINGMPSILMIADQPQEQGTIRVLSSLIQFEGNIYSLMGITDLTKFNAVQPVFLQTMREFKELRDSEKLNRKPDVIKIKTVPNQMTLQAAFQHFGMPNERFEELSLLNGMHLTDQLRKGMLIKVVGK</sequence>
<dbReference type="EMBL" id="QKZU01000023">
    <property type="protein sequence ID" value="PZX50473.1"/>
    <property type="molecule type" value="Genomic_DNA"/>
</dbReference>
<dbReference type="Proteomes" id="UP000249115">
    <property type="component" value="Unassembled WGS sequence"/>
</dbReference>
<dbReference type="GO" id="GO:0051603">
    <property type="term" value="P:proteolysis involved in protein catabolic process"/>
    <property type="evidence" value="ECO:0007669"/>
    <property type="project" value="TreeGrafter"/>
</dbReference>
<proteinExistence type="predicted"/>
<keyword evidence="5" id="KW-0862">Zinc</keyword>
<feature type="domain" description="Peptidase M48" evidence="8">
    <location>
        <begin position="92"/>
        <end position="274"/>
    </location>
</feature>
<dbReference type="GO" id="GO:0016020">
    <property type="term" value="C:membrane"/>
    <property type="evidence" value="ECO:0007669"/>
    <property type="project" value="TreeGrafter"/>
</dbReference>
<evidence type="ECO:0000313" key="10">
    <source>
        <dbReference type="Proteomes" id="UP000249115"/>
    </source>
</evidence>
<gene>
    <name evidence="9" type="ORF">LV84_04036</name>
</gene>
<keyword evidence="7" id="KW-1133">Transmembrane helix</keyword>
<evidence type="ECO:0000256" key="1">
    <source>
        <dbReference type="ARBA" id="ARBA00001947"/>
    </source>
</evidence>
<dbReference type="Gene3D" id="3.40.1000.10">
    <property type="entry name" value="Mog1/PsbP, alpha/beta/alpha sandwich"/>
    <property type="match status" value="1"/>
</dbReference>
<dbReference type="Pfam" id="PF01435">
    <property type="entry name" value="Peptidase_M48"/>
    <property type="match status" value="1"/>
</dbReference>
<feature type="transmembrane region" description="Helical" evidence="7">
    <location>
        <begin position="36"/>
        <end position="56"/>
    </location>
</feature>
<comment type="caution">
    <text evidence="9">The sequence shown here is derived from an EMBL/GenBank/DDBJ whole genome shotgun (WGS) entry which is preliminary data.</text>
</comment>
<dbReference type="PANTHER" id="PTHR22726:SF1">
    <property type="entry name" value="METALLOENDOPEPTIDASE OMA1, MITOCHONDRIAL"/>
    <property type="match status" value="1"/>
</dbReference>
<dbReference type="AlphaFoldDB" id="A0A2W7QPP1"/>
<dbReference type="GO" id="GO:0004222">
    <property type="term" value="F:metalloendopeptidase activity"/>
    <property type="evidence" value="ECO:0007669"/>
    <property type="project" value="InterPro"/>
</dbReference>
<reference evidence="9 10" key="1">
    <citation type="submission" date="2018-06" db="EMBL/GenBank/DDBJ databases">
        <title>Genomic Encyclopedia of Archaeal and Bacterial Type Strains, Phase II (KMG-II): from individual species to whole genera.</title>
        <authorList>
            <person name="Goeker M."/>
        </authorList>
    </citation>
    <scope>NUCLEOTIDE SEQUENCE [LARGE SCALE GENOMIC DNA]</scope>
    <source>
        <strain evidence="9 10">DSM 22686</strain>
    </source>
</reference>
<evidence type="ECO:0000256" key="4">
    <source>
        <dbReference type="ARBA" id="ARBA00022801"/>
    </source>
</evidence>
<dbReference type="PANTHER" id="PTHR22726">
    <property type="entry name" value="METALLOENDOPEPTIDASE OMA1"/>
    <property type="match status" value="1"/>
</dbReference>
<dbReference type="InterPro" id="IPR001915">
    <property type="entry name" value="Peptidase_M48"/>
</dbReference>
<evidence type="ECO:0000256" key="6">
    <source>
        <dbReference type="ARBA" id="ARBA00023049"/>
    </source>
</evidence>
<dbReference type="Gene3D" id="3.30.2010.10">
    <property type="entry name" value="Metalloproteases ('zincins'), catalytic domain"/>
    <property type="match status" value="1"/>
</dbReference>
<keyword evidence="7" id="KW-0812">Transmembrane</keyword>
<evidence type="ECO:0000256" key="5">
    <source>
        <dbReference type="ARBA" id="ARBA00022833"/>
    </source>
</evidence>
<keyword evidence="7" id="KW-0472">Membrane</keyword>
<evidence type="ECO:0000256" key="3">
    <source>
        <dbReference type="ARBA" id="ARBA00022723"/>
    </source>
</evidence>
<protein>
    <submittedName>
        <fullName evidence="9">Putative Zn-dependent protease</fullName>
    </submittedName>
</protein>
<accession>A0A2W7QPP1</accession>